<gene>
    <name evidence="7" type="ORF">CDL12_13720</name>
</gene>
<evidence type="ECO:0000256" key="1">
    <source>
        <dbReference type="ARBA" id="ARBA00004167"/>
    </source>
</evidence>
<evidence type="ECO:0000256" key="2">
    <source>
        <dbReference type="ARBA" id="ARBA00022692"/>
    </source>
</evidence>
<dbReference type="OrthoDB" id="1920039at2759"/>
<dbReference type="GO" id="GO:0098542">
    <property type="term" value="P:defense response to other organism"/>
    <property type="evidence" value="ECO:0007669"/>
    <property type="project" value="InterPro"/>
</dbReference>
<name>A0A2G9H813_9LAMI</name>
<dbReference type="PANTHER" id="PTHR31415:SF20">
    <property type="entry name" value="NDR1_HIN1-LIKE PROTEIN 26"/>
    <property type="match status" value="1"/>
</dbReference>
<keyword evidence="8" id="KW-1185">Reference proteome</keyword>
<evidence type="ECO:0000256" key="5">
    <source>
        <dbReference type="SAM" id="Phobius"/>
    </source>
</evidence>
<dbReference type="InterPro" id="IPR044839">
    <property type="entry name" value="NDR1-like"/>
</dbReference>
<dbReference type="Proteomes" id="UP000231279">
    <property type="component" value="Unassembled WGS sequence"/>
</dbReference>
<dbReference type="InterPro" id="IPR004864">
    <property type="entry name" value="LEA_2"/>
</dbReference>
<dbReference type="EMBL" id="NKXS01002430">
    <property type="protein sequence ID" value="PIN13656.1"/>
    <property type="molecule type" value="Genomic_DNA"/>
</dbReference>
<feature type="domain" description="Late embryogenesis abundant protein LEA-2 subgroup" evidence="6">
    <location>
        <begin position="80"/>
        <end position="181"/>
    </location>
</feature>
<comment type="subcellular location">
    <subcellularLocation>
        <location evidence="1">Membrane</location>
        <topology evidence="1">Single-pass membrane protein</topology>
    </subcellularLocation>
</comment>
<evidence type="ECO:0000256" key="3">
    <source>
        <dbReference type="ARBA" id="ARBA00022989"/>
    </source>
</evidence>
<dbReference type="PANTHER" id="PTHR31415">
    <property type="entry name" value="OS05G0367900 PROTEIN"/>
    <property type="match status" value="1"/>
</dbReference>
<organism evidence="7 8">
    <name type="scientific">Handroanthus impetiginosus</name>
    <dbReference type="NCBI Taxonomy" id="429701"/>
    <lineage>
        <taxon>Eukaryota</taxon>
        <taxon>Viridiplantae</taxon>
        <taxon>Streptophyta</taxon>
        <taxon>Embryophyta</taxon>
        <taxon>Tracheophyta</taxon>
        <taxon>Spermatophyta</taxon>
        <taxon>Magnoliopsida</taxon>
        <taxon>eudicotyledons</taxon>
        <taxon>Gunneridae</taxon>
        <taxon>Pentapetalae</taxon>
        <taxon>asterids</taxon>
        <taxon>lamiids</taxon>
        <taxon>Lamiales</taxon>
        <taxon>Bignoniaceae</taxon>
        <taxon>Crescentiina</taxon>
        <taxon>Tabebuia alliance</taxon>
        <taxon>Handroanthus</taxon>
    </lineage>
</organism>
<comment type="caution">
    <text evidence="7">The sequence shown here is derived from an EMBL/GenBank/DDBJ whole genome shotgun (WGS) entry which is preliminary data.</text>
</comment>
<dbReference type="STRING" id="429701.A0A2G9H813"/>
<dbReference type="GO" id="GO:0005886">
    <property type="term" value="C:plasma membrane"/>
    <property type="evidence" value="ECO:0007669"/>
    <property type="project" value="TreeGrafter"/>
</dbReference>
<keyword evidence="2 5" id="KW-0812">Transmembrane</keyword>
<feature type="transmembrane region" description="Helical" evidence="5">
    <location>
        <begin position="26"/>
        <end position="47"/>
    </location>
</feature>
<keyword evidence="4 5" id="KW-0472">Membrane</keyword>
<evidence type="ECO:0000313" key="8">
    <source>
        <dbReference type="Proteomes" id="UP000231279"/>
    </source>
</evidence>
<sequence length="209" mass="23948">MSQIHEKSPKHCAQRQELNFNKFKKLFFYLSILCLIILCFIILLFILNPSKPKFFLKEVNIHKFNFTSPSFLNSSIDLTFLSKNPNKMDGIYYDDFILYASYKGQKITPETSITAFYQGHDETNLISASLMGEKHVVPLLANEVQRDRGTGKLELNFEGMGWHRWKAGVWVSRRSRISVNCIIIMPFGIGSTLSYTSTSKHGIMCSTSV</sequence>
<proteinExistence type="predicted"/>
<reference evidence="8" key="1">
    <citation type="journal article" date="2018" name="Gigascience">
        <title>Genome assembly of the Pink Ipe (Handroanthus impetiginosus, Bignoniaceae), a highly valued, ecologically keystone Neotropical timber forest tree.</title>
        <authorList>
            <person name="Silva-Junior O.B."/>
            <person name="Grattapaglia D."/>
            <person name="Novaes E."/>
            <person name="Collevatti R.G."/>
        </authorList>
    </citation>
    <scope>NUCLEOTIDE SEQUENCE [LARGE SCALE GENOMIC DNA]</scope>
    <source>
        <strain evidence="8">cv. UFG-1</strain>
    </source>
</reference>
<evidence type="ECO:0000259" key="6">
    <source>
        <dbReference type="Pfam" id="PF03168"/>
    </source>
</evidence>
<protein>
    <recommendedName>
        <fullName evidence="6">Late embryogenesis abundant protein LEA-2 subgroup domain-containing protein</fullName>
    </recommendedName>
</protein>
<evidence type="ECO:0000313" key="7">
    <source>
        <dbReference type="EMBL" id="PIN13656.1"/>
    </source>
</evidence>
<evidence type="ECO:0000256" key="4">
    <source>
        <dbReference type="ARBA" id="ARBA00023136"/>
    </source>
</evidence>
<keyword evidence="3 5" id="KW-1133">Transmembrane helix</keyword>
<dbReference type="Pfam" id="PF03168">
    <property type="entry name" value="LEA_2"/>
    <property type="match status" value="1"/>
</dbReference>
<dbReference type="AlphaFoldDB" id="A0A2G9H813"/>
<accession>A0A2G9H813</accession>
<dbReference type="GO" id="GO:0009506">
    <property type="term" value="C:plasmodesma"/>
    <property type="evidence" value="ECO:0007669"/>
    <property type="project" value="TreeGrafter"/>
</dbReference>